<comment type="caution">
    <text evidence="1">The sequence shown here is derived from an EMBL/GenBank/DDBJ whole genome shotgun (WGS) entry which is preliminary data.</text>
</comment>
<proteinExistence type="predicted"/>
<accession>A0AAV7TNU7</accession>
<dbReference type="AlphaFoldDB" id="A0AAV7TNU7"/>
<keyword evidence="2" id="KW-1185">Reference proteome</keyword>
<gene>
    <name evidence="1" type="ORF">NDU88_003136</name>
</gene>
<organism evidence="1 2">
    <name type="scientific">Pleurodeles waltl</name>
    <name type="common">Iberian ribbed newt</name>
    <dbReference type="NCBI Taxonomy" id="8319"/>
    <lineage>
        <taxon>Eukaryota</taxon>
        <taxon>Metazoa</taxon>
        <taxon>Chordata</taxon>
        <taxon>Craniata</taxon>
        <taxon>Vertebrata</taxon>
        <taxon>Euteleostomi</taxon>
        <taxon>Amphibia</taxon>
        <taxon>Batrachia</taxon>
        <taxon>Caudata</taxon>
        <taxon>Salamandroidea</taxon>
        <taxon>Salamandridae</taxon>
        <taxon>Pleurodelinae</taxon>
        <taxon>Pleurodeles</taxon>
    </lineage>
</organism>
<protein>
    <submittedName>
        <fullName evidence="1">Uncharacterized protein</fullName>
    </submittedName>
</protein>
<sequence length="109" mass="11712">MIGRFGVVRYGVVKGLTPALGPNLLLRTERLRGPSGKEVVRAVVTSAEERPARVSEAPSPSGLSRFLGSRLGGLFGGLGIERVGACVLLQTVKKKIWIRFKLTSINLNI</sequence>
<dbReference type="Proteomes" id="UP001066276">
    <property type="component" value="Chromosome 3_2"/>
</dbReference>
<dbReference type="EMBL" id="JANPWB010000006">
    <property type="protein sequence ID" value="KAJ1177884.1"/>
    <property type="molecule type" value="Genomic_DNA"/>
</dbReference>
<evidence type="ECO:0000313" key="2">
    <source>
        <dbReference type="Proteomes" id="UP001066276"/>
    </source>
</evidence>
<name>A0AAV7TNU7_PLEWA</name>
<reference evidence="1" key="1">
    <citation type="journal article" date="2022" name="bioRxiv">
        <title>Sequencing and chromosome-scale assembly of the giantPleurodeles waltlgenome.</title>
        <authorList>
            <person name="Brown T."/>
            <person name="Elewa A."/>
            <person name="Iarovenko S."/>
            <person name="Subramanian E."/>
            <person name="Araus A.J."/>
            <person name="Petzold A."/>
            <person name="Susuki M."/>
            <person name="Suzuki K.-i.T."/>
            <person name="Hayashi T."/>
            <person name="Toyoda A."/>
            <person name="Oliveira C."/>
            <person name="Osipova E."/>
            <person name="Leigh N.D."/>
            <person name="Simon A."/>
            <person name="Yun M.H."/>
        </authorList>
    </citation>
    <scope>NUCLEOTIDE SEQUENCE</scope>
    <source>
        <strain evidence="1">20211129_DDA</strain>
        <tissue evidence="1">Liver</tissue>
    </source>
</reference>
<evidence type="ECO:0000313" key="1">
    <source>
        <dbReference type="EMBL" id="KAJ1177884.1"/>
    </source>
</evidence>